<dbReference type="Pfam" id="PF00043">
    <property type="entry name" value="GST_C"/>
    <property type="match status" value="1"/>
</dbReference>
<dbReference type="InterPro" id="IPR000868">
    <property type="entry name" value="Isochorismatase-like_dom"/>
</dbReference>
<sequence length="463" mass="53156">MSTTEVLNDNMKENQTRRALLVIDVQQDFISPNGPFQDSHMKADHIVSNLTTVLPHFRKHNGIVIWIKADYSNPQSEPKYLTRSEGKQYENIPLNDAYLSSTHKTFPLCIAGTDGQKFIPEIDLLIKPDQDIVLTKTFYSAFTNTDLTNILKGVQEVHICGLVTNVCVQATTADAFFHGYKVFVWTDCLGYRHRERHEIGLKYMQQWYATMITSHQYYRQSITTTATIKSVLYFVNGSISSWRVMIALYEKNIDFEAKPIRVMSKPKETKSAEFFSINPRGLTPTLVDTDGSIITESLAILHYLEKYYPNTLSLMPVEKADYIKVLQRIQESQNLINIYEPLEEIVLKTLEHEQSSHEDLVLKTLEMMAEELVFWEMYLIKTTFIACDQFTLADCAFYPVIAYLIHRGLNIERFPAIVNYVNIIKTKTSAINAHPKDWTETGGEINIFKVVENILAKCNEESG</sequence>
<dbReference type="SUPFAM" id="SSF52833">
    <property type="entry name" value="Thioredoxin-like"/>
    <property type="match status" value="1"/>
</dbReference>
<gene>
    <name evidence="4" type="ORF">IZO911_LOCUS41213</name>
    <name evidence="5" type="ORF">KXQ929_LOCUS32035</name>
</gene>
<dbReference type="InterPro" id="IPR036282">
    <property type="entry name" value="Glutathione-S-Trfase_C_sf"/>
</dbReference>
<dbReference type="AlphaFoldDB" id="A0A819SNL4"/>
<organism evidence="5 6">
    <name type="scientific">Adineta steineri</name>
    <dbReference type="NCBI Taxonomy" id="433720"/>
    <lineage>
        <taxon>Eukaryota</taxon>
        <taxon>Metazoa</taxon>
        <taxon>Spiralia</taxon>
        <taxon>Gnathifera</taxon>
        <taxon>Rotifera</taxon>
        <taxon>Eurotatoria</taxon>
        <taxon>Bdelloidea</taxon>
        <taxon>Adinetida</taxon>
        <taxon>Adinetidae</taxon>
        <taxon>Adineta</taxon>
    </lineage>
</organism>
<dbReference type="CDD" id="cd00431">
    <property type="entry name" value="cysteine_hydrolases"/>
    <property type="match status" value="1"/>
</dbReference>
<dbReference type="InterPro" id="IPR004045">
    <property type="entry name" value="Glutathione_S-Trfase_N"/>
</dbReference>
<dbReference type="SFLD" id="SFLDS00019">
    <property type="entry name" value="Glutathione_Transferase_(cytos"/>
    <property type="match status" value="1"/>
</dbReference>
<dbReference type="CDD" id="cd00299">
    <property type="entry name" value="GST_C_family"/>
    <property type="match status" value="1"/>
</dbReference>
<evidence type="ECO:0000256" key="1">
    <source>
        <dbReference type="ARBA" id="ARBA00006336"/>
    </source>
</evidence>
<dbReference type="EMBL" id="CAJNOE010001525">
    <property type="protein sequence ID" value="CAF1430672.1"/>
    <property type="molecule type" value="Genomic_DNA"/>
</dbReference>
<dbReference type="InterPro" id="IPR050272">
    <property type="entry name" value="Isochorismatase-like_hydrls"/>
</dbReference>
<evidence type="ECO:0000313" key="4">
    <source>
        <dbReference type="EMBL" id="CAF1430672.1"/>
    </source>
</evidence>
<dbReference type="Proteomes" id="UP000663868">
    <property type="component" value="Unassembled WGS sequence"/>
</dbReference>
<dbReference type="CDD" id="cd00570">
    <property type="entry name" value="GST_N_family"/>
    <property type="match status" value="1"/>
</dbReference>
<dbReference type="SFLD" id="SFLDG00358">
    <property type="entry name" value="Main_(cytGST)"/>
    <property type="match status" value="1"/>
</dbReference>
<dbReference type="InterPro" id="IPR036249">
    <property type="entry name" value="Thioredoxin-like_sf"/>
</dbReference>
<dbReference type="SUPFAM" id="SSF52499">
    <property type="entry name" value="Isochorismatase-like hydrolases"/>
    <property type="match status" value="1"/>
</dbReference>
<dbReference type="PROSITE" id="PS50404">
    <property type="entry name" value="GST_NTER"/>
    <property type="match status" value="1"/>
</dbReference>
<proteinExistence type="inferred from homology"/>
<dbReference type="GO" id="GO:0016787">
    <property type="term" value="F:hydrolase activity"/>
    <property type="evidence" value="ECO:0007669"/>
    <property type="project" value="UniProtKB-KW"/>
</dbReference>
<name>A0A819SNL4_9BILA</name>
<dbReference type="Gene3D" id="3.40.30.10">
    <property type="entry name" value="Glutaredoxin"/>
    <property type="match status" value="1"/>
</dbReference>
<keyword evidence="2" id="KW-0378">Hydrolase</keyword>
<comment type="caution">
    <text evidence="5">The sequence shown here is derived from an EMBL/GenBank/DDBJ whole genome shotgun (WGS) entry which is preliminary data.</text>
</comment>
<comment type="similarity">
    <text evidence="1">Belongs to the isochorismatase family.</text>
</comment>
<dbReference type="InterPro" id="IPR004046">
    <property type="entry name" value="GST_C"/>
</dbReference>
<evidence type="ECO:0000313" key="6">
    <source>
        <dbReference type="Proteomes" id="UP000663868"/>
    </source>
</evidence>
<dbReference type="SUPFAM" id="SSF47616">
    <property type="entry name" value="GST C-terminal domain-like"/>
    <property type="match status" value="1"/>
</dbReference>
<reference evidence="5" key="1">
    <citation type="submission" date="2021-02" db="EMBL/GenBank/DDBJ databases">
        <authorList>
            <person name="Nowell W R."/>
        </authorList>
    </citation>
    <scope>NUCLEOTIDE SEQUENCE</scope>
</reference>
<dbReference type="Proteomes" id="UP000663860">
    <property type="component" value="Unassembled WGS sequence"/>
</dbReference>
<evidence type="ECO:0000256" key="2">
    <source>
        <dbReference type="ARBA" id="ARBA00022801"/>
    </source>
</evidence>
<dbReference type="Pfam" id="PF13409">
    <property type="entry name" value="GST_N_2"/>
    <property type="match status" value="1"/>
</dbReference>
<dbReference type="Gene3D" id="3.40.50.850">
    <property type="entry name" value="Isochorismatase-like"/>
    <property type="match status" value="1"/>
</dbReference>
<dbReference type="Pfam" id="PF00857">
    <property type="entry name" value="Isochorismatase"/>
    <property type="match status" value="1"/>
</dbReference>
<dbReference type="EMBL" id="CAJOBB010003796">
    <property type="protein sequence ID" value="CAF4059294.1"/>
    <property type="molecule type" value="Genomic_DNA"/>
</dbReference>
<evidence type="ECO:0000259" key="3">
    <source>
        <dbReference type="PROSITE" id="PS50404"/>
    </source>
</evidence>
<dbReference type="PANTHER" id="PTHR43540">
    <property type="entry name" value="PEROXYUREIDOACRYLATE/UREIDOACRYLATE AMIDOHYDROLASE-RELATED"/>
    <property type="match status" value="1"/>
</dbReference>
<evidence type="ECO:0000313" key="5">
    <source>
        <dbReference type="EMBL" id="CAF4059294.1"/>
    </source>
</evidence>
<protein>
    <recommendedName>
        <fullName evidence="3">GST N-terminal domain-containing protein</fullName>
    </recommendedName>
</protein>
<dbReference type="InterPro" id="IPR040079">
    <property type="entry name" value="Glutathione_S-Trfase"/>
</dbReference>
<accession>A0A819SNL4</accession>
<feature type="domain" description="GST N-terminal" evidence="3">
    <location>
        <begin position="228"/>
        <end position="312"/>
    </location>
</feature>
<dbReference type="PANTHER" id="PTHR43540:SF6">
    <property type="entry name" value="ISOCHORISMATASE-LIKE DOMAIN-CONTAINING PROTEIN"/>
    <property type="match status" value="1"/>
</dbReference>
<dbReference type="Gene3D" id="1.20.1050.10">
    <property type="match status" value="1"/>
</dbReference>
<dbReference type="InterPro" id="IPR036380">
    <property type="entry name" value="Isochorismatase-like_sf"/>
</dbReference>